<dbReference type="Pfam" id="PF12724">
    <property type="entry name" value="Flavodoxin_5"/>
    <property type="match status" value="1"/>
</dbReference>
<dbReference type="Gene3D" id="3.40.50.360">
    <property type="match status" value="1"/>
</dbReference>
<dbReference type="SUPFAM" id="SSF52218">
    <property type="entry name" value="Flavoproteins"/>
    <property type="match status" value="1"/>
</dbReference>
<dbReference type="KEGG" id="rha:RHA1_ro00064"/>
<name>Q0SKN6_RHOJR</name>
<dbReference type="InterPro" id="IPR029039">
    <property type="entry name" value="Flavoprotein-like_sf"/>
</dbReference>
<gene>
    <name evidence="2" type="ordered locus">RHA1_ro00064</name>
</gene>
<evidence type="ECO:0000313" key="2">
    <source>
        <dbReference type="EMBL" id="ABG91900.1"/>
    </source>
</evidence>
<dbReference type="AlphaFoldDB" id="Q0SKN6"/>
<feature type="domain" description="Flavodoxin" evidence="1">
    <location>
        <begin position="4"/>
        <end position="103"/>
    </location>
</feature>
<accession>Q0SKN6</accession>
<dbReference type="eggNOG" id="COG4635">
    <property type="taxonomic scope" value="Bacteria"/>
</dbReference>
<dbReference type="HOGENOM" id="CLU_990002_0_0_11"/>
<dbReference type="EMBL" id="CP000431">
    <property type="protein sequence ID" value="ABG91900.1"/>
    <property type="molecule type" value="Genomic_DNA"/>
</dbReference>
<sequence>MTVLVAYATAKGSTRGIAERLGSCIEGLGQSVDVRPVAAVSDVHSYDVIVFGSAIHNGQWLAEASDAVGRLRSQFEGRRVWAFSVSSVGVTSTTLSKRLARFLRRVTPEPGAVRILRDAADVRDHRFFAGVIAPGDWPGFGRVVFTLMGGHYGDARDWADVCAWAGAIAAESTRDTERRRVWAFSVSSVGVTSTTLSKRLARFLRRVTPEPGAVRILRDAADVRDHRFFAGVIAPGDWPGFGRVVFTLMGGHYGDARDWADVCAWAGAIAAESTRDTERWT</sequence>
<proteinExistence type="predicted"/>
<protein>
    <recommendedName>
        <fullName evidence="1">Flavodoxin domain-containing protein</fullName>
    </recommendedName>
</protein>
<evidence type="ECO:0000259" key="1">
    <source>
        <dbReference type="Pfam" id="PF12724"/>
    </source>
</evidence>
<organism evidence="2 3">
    <name type="scientific">Rhodococcus jostii (strain RHA1)</name>
    <dbReference type="NCBI Taxonomy" id="101510"/>
    <lineage>
        <taxon>Bacteria</taxon>
        <taxon>Bacillati</taxon>
        <taxon>Actinomycetota</taxon>
        <taxon>Actinomycetes</taxon>
        <taxon>Mycobacteriales</taxon>
        <taxon>Nocardiaceae</taxon>
        <taxon>Rhodococcus</taxon>
    </lineage>
</organism>
<evidence type="ECO:0000313" key="3">
    <source>
        <dbReference type="Proteomes" id="UP000008710"/>
    </source>
</evidence>
<dbReference type="InterPro" id="IPR026816">
    <property type="entry name" value="Flavodoxin_dom"/>
</dbReference>
<reference evidence="3" key="1">
    <citation type="journal article" date="2006" name="Proc. Natl. Acad. Sci. U.S.A.">
        <title>The complete genome of Rhodococcus sp. RHA1 provides insights into a catabolic powerhouse.</title>
        <authorList>
            <person name="McLeod M.P."/>
            <person name="Warren R.L."/>
            <person name="Hsiao W.W.L."/>
            <person name="Araki N."/>
            <person name="Myhre M."/>
            <person name="Fernandes C."/>
            <person name="Miyazawa D."/>
            <person name="Wong W."/>
            <person name="Lillquist A.L."/>
            <person name="Wang D."/>
            <person name="Dosanjh M."/>
            <person name="Hara H."/>
            <person name="Petrescu A."/>
            <person name="Morin R.D."/>
            <person name="Yang G."/>
            <person name="Stott J.M."/>
            <person name="Schein J.E."/>
            <person name="Shin H."/>
            <person name="Smailus D."/>
            <person name="Siddiqui A.S."/>
            <person name="Marra M.A."/>
            <person name="Jones S.J.M."/>
            <person name="Holt R."/>
            <person name="Brinkman F.S.L."/>
            <person name="Miyauchi K."/>
            <person name="Fukuda M."/>
            <person name="Davies J.E."/>
            <person name="Mohn W.W."/>
            <person name="Eltis L.D."/>
        </authorList>
    </citation>
    <scope>NUCLEOTIDE SEQUENCE [LARGE SCALE GENOMIC DNA]</scope>
    <source>
        <strain evidence="3">RHA1</strain>
    </source>
</reference>
<dbReference type="Proteomes" id="UP000008710">
    <property type="component" value="Chromosome"/>
</dbReference>